<dbReference type="AlphaFoldDB" id="A0A6L2L2G1"/>
<organism evidence="2">
    <name type="scientific">Tanacetum cinerariifolium</name>
    <name type="common">Dalmatian daisy</name>
    <name type="synonym">Chrysanthemum cinerariifolium</name>
    <dbReference type="NCBI Taxonomy" id="118510"/>
    <lineage>
        <taxon>Eukaryota</taxon>
        <taxon>Viridiplantae</taxon>
        <taxon>Streptophyta</taxon>
        <taxon>Embryophyta</taxon>
        <taxon>Tracheophyta</taxon>
        <taxon>Spermatophyta</taxon>
        <taxon>Magnoliopsida</taxon>
        <taxon>eudicotyledons</taxon>
        <taxon>Gunneridae</taxon>
        <taxon>Pentapetalae</taxon>
        <taxon>asterids</taxon>
        <taxon>campanulids</taxon>
        <taxon>Asterales</taxon>
        <taxon>Asteraceae</taxon>
        <taxon>Asteroideae</taxon>
        <taxon>Anthemideae</taxon>
        <taxon>Anthemidinae</taxon>
        <taxon>Tanacetum</taxon>
    </lineage>
</organism>
<accession>A0A6L2L2G1</accession>
<comment type="caution">
    <text evidence="2">The sequence shown here is derived from an EMBL/GenBank/DDBJ whole genome shotgun (WGS) entry which is preliminary data.</text>
</comment>
<dbReference type="Pfam" id="PF14223">
    <property type="entry name" value="Retrotran_gag_2"/>
    <property type="match status" value="1"/>
</dbReference>
<sequence>MTNYALWEVIVNGDSPPPKRTDDGVKQTYPPTTVEEKLARKNELKARGTILMALLNKHQLKFNSYKNAKLLTEAIEKRYGGNKESKKTQKTLLKKQYENFNGSSSEGPDQTYDRLQKLTSQLEIMEEMDLKWQMAMLTMRARRFLTKTRRKVCSNGSETVRNREPIRKNVNVETTDAKALVAQDGIGYDSSDQDEDGPTNFALMAYTSSGSSSSDSEYVVSESETSVPSVAINEAKTSESKPKSVSEPLIEDWISDSEDENETETKSKQRKPSLLELQEKGVIDNGCSRYMTGNMSYLSDYKEIDGGYVAFG</sequence>
<feature type="region of interest" description="Disordered" evidence="1">
    <location>
        <begin position="185"/>
        <end position="272"/>
    </location>
</feature>
<name>A0A6L2L2G1_TANCI</name>
<feature type="compositionally biased region" description="Acidic residues" evidence="1">
    <location>
        <begin position="249"/>
        <end position="262"/>
    </location>
</feature>
<evidence type="ECO:0000313" key="2">
    <source>
        <dbReference type="EMBL" id="GEU54892.1"/>
    </source>
</evidence>
<proteinExistence type="predicted"/>
<feature type="compositionally biased region" description="Low complexity" evidence="1">
    <location>
        <begin position="208"/>
        <end position="230"/>
    </location>
</feature>
<dbReference type="EMBL" id="BKCJ010003405">
    <property type="protein sequence ID" value="GEU54892.1"/>
    <property type="molecule type" value="Genomic_DNA"/>
</dbReference>
<evidence type="ECO:0000256" key="1">
    <source>
        <dbReference type="SAM" id="MobiDB-lite"/>
    </source>
</evidence>
<gene>
    <name evidence="2" type="ORF">Tci_026870</name>
</gene>
<reference evidence="2" key="1">
    <citation type="journal article" date="2019" name="Sci. Rep.">
        <title>Draft genome of Tanacetum cinerariifolium, the natural source of mosquito coil.</title>
        <authorList>
            <person name="Yamashiro T."/>
            <person name="Shiraishi A."/>
            <person name="Satake H."/>
            <person name="Nakayama K."/>
        </authorList>
    </citation>
    <scope>NUCLEOTIDE SEQUENCE</scope>
</reference>
<protein>
    <submittedName>
        <fullName evidence="2">Uncharacterized protein</fullName>
    </submittedName>
</protein>